<dbReference type="Proteomes" id="UP000778864">
    <property type="component" value="Unassembled WGS sequence"/>
</dbReference>
<comment type="caution">
    <text evidence="1">The sequence shown here is derived from an EMBL/GenBank/DDBJ whole genome shotgun (WGS) entry which is preliminary data.</text>
</comment>
<dbReference type="EMBL" id="JAGZMU010000001">
    <property type="protein sequence ID" value="MBS4892295.1"/>
    <property type="molecule type" value="Genomic_DNA"/>
</dbReference>
<sequence>MEPLKIKDNTSYNSSIMLNCKNLTNCILNKTLHQLEHEGLFIFPRYINNSEDLTRDQLVLQTINNSIRTGNVMGVVGHGTERLIIESRFSNNRNDYFFKYLLKRVLDLPNIVDLETDANKDKQLFNLLLFMFPQYLRAAMRKGLYKEYINRKSNDSNIKGIIDIPRHINKNTPFIGKIAYNERLFSYDNSLIQLVRHTIEVIKGIQVGHNILFNIKDEVKLIVNATPTYEIYDRQAIIKSNERNIVRHAYYKEYAALQRLCLMILRYQKHEFGFNSQKIFGILFDGAWLWEEYINILVSDIFYHPMNKSQREAQYLFNNEGRIYPDFISRVDKPRVIADAKYKPIKNIKNKDYLQVLAYMYRFDAKKGYYFYPDINHQESFQLKLNSGSTYENNVMGRNDISIIKLGLEIPQGCNDYYDFVDEIQLNEERFINNLKAIL</sequence>
<organism evidence="1 2">
    <name type="scientific">Veillonella parvula</name>
    <name type="common">Staphylococcus parvulus</name>
    <dbReference type="NCBI Taxonomy" id="29466"/>
    <lineage>
        <taxon>Bacteria</taxon>
        <taxon>Bacillati</taxon>
        <taxon>Bacillota</taxon>
        <taxon>Negativicutes</taxon>
        <taxon>Veillonellales</taxon>
        <taxon>Veillonellaceae</taxon>
        <taxon>Veillonella</taxon>
    </lineage>
</organism>
<gene>
    <name evidence="1" type="ORF">KHZ90_00785</name>
</gene>
<proteinExistence type="predicted"/>
<evidence type="ECO:0008006" key="3">
    <source>
        <dbReference type="Google" id="ProtNLM"/>
    </source>
</evidence>
<reference evidence="1" key="1">
    <citation type="submission" date="2021-02" db="EMBL/GenBank/DDBJ databases">
        <title>Infant gut strain persistence is associated with maternal origin, phylogeny, and functional potential including surface adhesion and iron acquisition.</title>
        <authorList>
            <person name="Lou Y.C."/>
        </authorList>
    </citation>
    <scope>NUCLEOTIDE SEQUENCE</scope>
    <source>
        <strain evidence="1">L3_108_031G1_dasL3_108_031G1_concoct_20</strain>
    </source>
</reference>
<evidence type="ECO:0000313" key="1">
    <source>
        <dbReference type="EMBL" id="MBS4892295.1"/>
    </source>
</evidence>
<dbReference type="RefSeq" id="WP_021148300.1">
    <property type="nucleotide sequence ID" value="NZ_CATYUD010000001.1"/>
</dbReference>
<evidence type="ECO:0000313" key="2">
    <source>
        <dbReference type="Proteomes" id="UP000778864"/>
    </source>
</evidence>
<name>A0A942WU24_VEIPA</name>
<dbReference type="InterPro" id="IPR019292">
    <property type="entry name" value="McrC"/>
</dbReference>
<dbReference type="PANTHER" id="PTHR38733:SF1">
    <property type="entry name" value="TYPE IV METHYL-DIRECTED RESTRICTION ENZYME ECOKMCRBC"/>
    <property type="match status" value="1"/>
</dbReference>
<accession>A0A942WU24</accession>
<dbReference type="AlphaFoldDB" id="A0A942WU24"/>
<dbReference type="Pfam" id="PF10117">
    <property type="entry name" value="McrBC"/>
    <property type="match status" value="1"/>
</dbReference>
<protein>
    <recommendedName>
        <fullName evidence="3">5-methylcytosine-specific restriction enzyme subunit McrC</fullName>
    </recommendedName>
</protein>
<dbReference type="PANTHER" id="PTHR38733">
    <property type="entry name" value="PROTEIN MCRC"/>
    <property type="match status" value="1"/>
</dbReference>